<organism evidence="1">
    <name type="scientific">marine sediment metagenome</name>
    <dbReference type="NCBI Taxonomy" id="412755"/>
    <lineage>
        <taxon>unclassified sequences</taxon>
        <taxon>metagenomes</taxon>
        <taxon>ecological metagenomes</taxon>
    </lineage>
</organism>
<dbReference type="EMBL" id="LAZR01016028">
    <property type="protein sequence ID" value="KKM06301.1"/>
    <property type="molecule type" value="Genomic_DNA"/>
</dbReference>
<gene>
    <name evidence="1" type="ORF">LCGC14_1745400</name>
</gene>
<accession>A0A0F9JKR5</accession>
<dbReference type="AlphaFoldDB" id="A0A0F9JKR5"/>
<evidence type="ECO:0008006" key="2">
    <source>
        <dbReference type="Google" id="ProtNLM"/>
    </source>
</evidence>
<evidence type="ECO:0000313" key="1">
    <source>
        <dbReference type="EMBL" id="KKM06301.1"/>
    </source>
</evidence>
<comment type="caution">
    <text evidence="1">The sequence shown here is derived from an EMBL/GenBank/DDBJ whole genome shotgun (WGS) entry which is preliminary data.</text>
</comment>
<proteinExistence type="predicted"/>
<feature type="non-terminal residue" evidence="1">
    <location>
        <position position="1"/>
    </location>
</feature>
<reference evidence="1" key="1">
    <citation type="journal article" date="2015" name="Nature">
        <title>Complex archaea that bridge the gap between prokaryotes and eukaryotes.</title>
        <authorList>
            <person name="Spang A."/>
            <person name="Saw J.H."/>
            <person name="Jorgensen S.L."/>
            <person name="Zaremba-Niedzwiedzka K."/>
            <person name="Martijn J."/>
            <person name="Lind A.E."/>
            <person name="van Eijk R."/>
            <person name="Schleper C."/>
            <person name="Guy L."/>
            <person name="Ettema T.J."/>
        </authorList>
    </citation>
    <scope>NUCLEOTIDE SEQUENCE</scope>
</reference>
<protein>
    <recommendedName>
        <fullName evidence="2">Tetratricopeptide repeat protein</fullName>
    </recommendedName>
</protein>
<name>A0A0F9JKR5_9ZZZZ</name>
<sequence length="84" mass="10347">QLFTPLYWGAHYYYEMGDKKKAAKYHWQSLKNMEKYCPDARDGYREKAKISLEHLRKCLNSEDWEDVRKWFKHCKNKCLKKVKI</sequence>